<evidence type="ECO:0000256" key="6">
    <source>
        <dbReference type="ARBA" id="ARBA00022679"/>
    </source>
</evidence>
<dbReference type="InterPro" id="IPR029063">
    <property type="entry name" value="SAM-dependent_MTases_sf"/>
</dbReference>
<gene>
    <name evidence="10" type="ORF">EVOR1521_LOCUS26288</name>
</gene>
<keyword evidence="7" id="KW-0949">S-adenosyl-L-methionine</keyword>
<evidence type="ECO:0000256" key="7">
    <source>
        <dbReference type="ARBA" id="ARBA00022691"/>
    </source>
</evidence>
<accession>A0AA36JE40</accession>
<dbReference type="GO" id="GO:0005634">
    <property type="term" value="C:nucleus"/>
    <property type="evidence" value="ECO:0007669"/>
    <property type="project" value="UniProtKB-SubCell"/>
</dbReference>
<keyword evidence="11" id="KW-1185">Reference proteome</keyword>
<dbReference type="GO" id="GO:0018064">
    <property type="term" value="F:protein-L-histidine N-tele-methyltransferase activity"/>
    <property type="evidence" value="ECO:0007669"/>
    <property type="project" value="UniProtKB-EC"/>
</dbReference>
<dbReference type="SUPFAM" id="SSF53335">
    <property type="entry name" value="S-adenosyl-L-methionine-dependent methyltransferases"/>
    <property type="match status" value="1"/>
</dbReference>
<sequence length="237" mass="25502">MAEPVFLQIDVEGKLSNGAAFCKLELPIPLQVLQTDEALDAKSVDQRSGVLLWEAALDLGRFLARMPAPASEGLSVLELGCGHGVPGLVAAKAWKTEVTFHDMSIETLREVTAVNCAANSVGEAHFLAGDWKTLLRQVQEASLCYDVMLASEAIYKEDSYDDLLAIFSLAQCAYVAGKRFYFGCGGGTASFARVAEAKGFEVSTAEVLEDGRSNIREILRLTPKSPPDSGSAKRAKR</sequence>
<evidence type="ECO:0000256" key="2">
    <source>
        <dbReference type="ARBA" id="ARBA00004496"/>
    </source>
</evidence>
<dbReference type="EMBL" id="CAUJNA010003505">
    <property type="protein sequence ID" value="CAJ1403665.1"/>
    <property type="molecule type" value="Genomic_DNA"/>
</dbReference>
<dbReference type="AlphaFoldDB" id="A0AA36JE40"/>
<dbReference type="Gene3D" id="3.40.50.150">
    <property type="entry name" value="Vaccinia Virus protein VP39"/>
    <property type="match status" value="1"/>
</dbReference>
<keyword evidence="5" id="KW-0489">Methyltransferase</keyword>
<keyword evidence="4" id="KW-0963">Cytoplasm</keyword>
<comment type="subcellular location">
    <subcellularLocation>
        <location evidence="2">Cytoplasm</location>
    </subcellularLocation>
    <subcellularLocation>
        <location evidence="1">Nucleus</location>
    </subcellularLocation>
</comment>
<proteinExistence type="inferred from homology"/>
<evidence type="ECO:0000256" key="4">
    <source>
        <dbReference type="ARBA" id="ARBA00022490"/>
    </source>
</evidence>
<reference evidence="10" key="1">
    <citation type="submission" date="2023-08" db="EMBL/GenBank/DDBJ databases">
        <authorList>
            <person name="Chen Y."/>
            <person name="Shah S."/>
            <person name="Dougan E. K."/>
            <person name="Thang M."/>
            <person name="Chan C."/>
        </authorList>
    </citation>
    <scope>NUCLEOTIDE SEQUENCE</scope>
</reference>
<keyword evidence="6" id="KW-0808">Transferase</keyword>
<name>A0AA36JE40_9DINO</name>
<dbReference type="GO" id="GO:0005737">
    <property type="term" value="C:cytoplasm"/>
    <property type="evidence" value="ECO:0007669"/>
    <property type="project" value="UniProtKB-SubCell"/>
</dbReference>
<dbReference type="Proteomes" id="UP001178507">
    <property type="component" value="Unassembled WGS sequence"/>
</dbReference>
<dbReference type="EC" id="2.1.1.85" evidence="3"/>
<dbReference type="GO" id="GO:0032259">
    <property type="term" value="P:methylation"/>
    <property type="evidence" value="ECO:0007669"/>
    <property type="project" value="UniProtKB-KW"/>
</dbReference>
<evidence type="ECO:0000256" key="8">
    <source>
        <dbReference type="ARBA" id="ARBA00023242"/>
    </source>
</evidence>
<evidence type="ECO:0000256" key="9">
    <source>
        <dbReference type="ARBA" id="ARBA00038126"/>
    </source>
</evidence>
<evidence type="ECO:0000256" key="1">
    <source>
        <dbReference type="ARBA" id="ARBA00004123"/>
    </source>
</evidence>
<keyword evidence="8" id="KW-0539">Nucleus</keyword>
<dbReference type="PANTHER" id="PTHR14614">
    <property type="entry name" value="HEPATOCELLULAR CARCINOMA-ASSOCIATED ANTIGEN"/>
    <property type="match status" value="1"/>
</dbReference>
<organism evidence="10 11">
    <name type="scientific">Effrenium voratum</name>
    <dbReference type="NCBI Taxonomy" id="2562239"/>
    <lineage>
        <taxon>Eukaryota</taxon>
        <taxon>Sar</taxon>
        <taxon>Alveolata</taxon>
        <taxon>Dinophyceae</taxon>
        <taxon>Suessiales</taxon>
        <taxon>Symbiodiniaceae</taxon>
        <taxon>Effrenium</taxon>
    </lineage>
</organism>
<dbReference type="InterPro" id="IPR019410">
    <property type="entry name" value="Methyltransf_16"/>
</dbReference>
<comment type="similarity">
    <text evidence="9">Belongs to the methyltransferase superfamily. METTL18 family.</text>
</comment>
<evidence type="ECO:0000313" key="10">
    <source>
        <dbReference type="EMBL" id="CAJ1403665.1"/>
    </source>
</evidence>
<evidence type="ECO:0000256" key="5">
    <source>
        <dbReference type="ARBA" id="ARBA00022603"/>
    </source>
</evidence>
<dbReference type="Pfam" id="PF10294">
    <property type="entry name" value="Methyltransf_16"/>
    <property type="match status" value="1"/>
</dbReference>
<dbReference type="PANTHER" id="PTHR14614:SF39">
    <property type="entry name" value="HISTIDINE PROTEIN METHYLTRANSFERASE 1 HOMOLOG"/>
    <property type="match status" value="1"/>
</dbReference>
<comment type="caution">
    <text evidence="10">The sequence shown here is derived from an EMBL/GenBank/DDBJ whole genome shotgun (WGS) entry which is preliminary data.</text>
</comment>
<evidence type="ECO:0000256" key="3">
    <source>
        <dbReference type="ARBA" id="ARBA00012533"/>
    </source>
</evidence>
<evidence type="ECO:0000313" key="11">
    <source>
        <dbReference type="Proteomes" id="UP001178507"/>
    </source>
</evidence>
<protein>
    <recommendedName>
        <fullName evidence="3">protein-histidine N-methyltransferase</fullName>
        <ecNumber evidence="3">2.1.1.85</ecNumber>
    </recommendedName>
</protein>